<sequence>MQYLAQYWSLIFLILSLAKKLLATRRPLKVRHKAIGLRLDFGSESSLQLHPVFDLAQGFSLDLSDPGLFDIPGGLGDIVQPERARIAREKQSNKSSLNFEVDLVLSAYLGGVTVDRSSIRVPLFPSPNPTITALGVHIDVPGALAGGGYLKLFPGGGFSGSLDISLPSPLDLRVAAELSIQKECDPKIKEEVTAFLSTFDLEFPVPIPLANSGLGLFGSLGLFAMHYMRDQENSETALEWYEKTHGKATDIKHWKVKAHAWALGLGAVIGTDEGGFLVNAKGMIVIELPGPSFLMLMNAGILEEYYCP</sequence>
<dbReference type="EMBL" id="LXLT01000109">
    <property type="protein sequence ID" value="OFD70085.1"/>
    <property type="molecule type" value="Genomic_DNA"/>
</dbReference>
<gene>
    <name evidence="1" type="ORF">BWGOE8_58030</name>
</gene>
<proteinExistence type="predicted"/>
<dbReference type="Proteomes" id="UP000175706">
    <property type="component" value="Unassembled WGS sequence"/>
</dbReference>
<dbReference type="AlphaFoldDB" id="A0A1E8AY66"/>
<evidence type="ECO:0000313" key="1">
    <source>
        <dbReference type="EMBL" id="OFD70085.1"/>
    </source>
</evidence>
<accession>A0A1E8AY66</accession>
<protein>
    <submittedName>
        <fullName evidence="1">Uncharacterized protein</fullName>
    </submittedName>
</protein>
<reference evidence="1 2" key="1">
    <citation type="submission" date="2016-05" db="EMBL/GenBank/DDBJ databases">
        <title>Bacillus thuringiensis and Bacillus weihenstephanensis as novel biocontrol agents of wilt causing Verticillium species.</title>
        <authorList>
            <person name="Hollensteiner J."/>
            <person name="Wemheuer F."/>
            <person name="Harting R."/>
            <person name="Kolarzyk A."/>
            <person name="Diaz-Valerio S."/>
            <person name="Poehlein A."/>
            <person name="Brzuszkiewicz E."/>
            <person name="Nesemann K."/>
            <person name="Braus-Stromeyer S."/>
            <person name="Braus G."/>
            <person name="Daniel R."/>
            <person name="Liesegang H."/>
        </authorList>
    </citation>
    <scope>NUCLEOTIDE SEQUENCE [LARGE SCALE GENOMIC DNA]</scope>
    <source>
        <strain evidence="1 2">GOE8</strain>
    </source>
</reference>
<dbReference type="RefSeq" id="WP_070145968.1">
    <property type="nucleotide sequence ID" value="NZ_LXLT01000109.1"/>
</dbReference>
<name>A0A1E8AY66_BACMY</name>
<dbReference type="PATRIC" id="fig|86662.25.peg.5989"/>
<organism evidence="1 2">
    <name type="scientific">Bacillus mycoides</name>
    <dbReference type="NCBI Taxonomy" id="1405"/>
    <lineage>
        <taxon>Bacteria</taxon>
        <taxon>Bacillati</taxon>
        <taxon>Bacillota</taxon>
        <taxon>Bacilli</taxon>
        <taxon>Bacillales</taxon>
        <taxon>Bacillaceae</taxon>
        <taxon>Bacillus</taxon>
        <taxon>Bacillus cereus group</taxon>
    </lineage>
</organism>
<evidence type="ECO:0000313" key="2">
    <source>
        <dbReference type="Proteomes" id="UP000175706"/>
    </source>
</evidence>
<comment type="caution">
    <text evidence="1">The sequence shown here is derived from an EMBL/GenBank/DDBJ whole genome shotgun (WGS) entry which is preliminary data.</text>
</comment>